<dbReference type="AlphaFoldDB" id="A0A0K2U804"/>
<proteinExistence type="predicted"/>
<reference evidence="1" key="1">
    <citation type="submission" date="2014-05" db="EMBL/GenBank/DDBJ databases">
        <authorList>
            <person name="Chronopoulou M."/>
        </authorList>
    </citation>
    <scope>NUCLEOTIDE SEQUENCE</scope>
    <source>
        <tissue evidence="1">Whole organism</tissue>
    </source>
</reference>
<name>A0A0K2U804_LEPSM</name>
<organism evidence="1">
    <name type="scientific">Lepeophtheirus salmonis</name>
    <name type="common">Salmon louse</name>
    <name type="synonym">Caligus salmonis</name>
    <dbReference type="NCBI Taxonomy" id="72036"/>
    <lineage>
        <taxon>Eukaryota</taxon>
        <taxon>Metazoa</taxon>
        <taxon>Ecdysozoa</taxon>
        <taxon>Arthropoda</taxon>
        <taxon>Crustacea</taxon>
        <taxon>Multicrustacea</taxon>
        <taxon>Hexanauplia</taxon>
        <taxon>Copepoda</taxon>
        <taxon>Siphonostomatoida</taxon>
        <taxon>Caligidae</taxon>
        <taxon>Lepeophtheirus</taxon>
    </lineage>
</organism>
<protein>
    <submittedName>
        <fullName evidence="1">Putative LOC100904273 [Metaseiulus occidentalis]</fullName>
    </submittedName>
</protein>
<evidence type="ECO:0000313" key="1">
    <source>
        <dbReference type="EMBL" id="CDW33836.1"/>
    </source>
</evidence>
<accession>A0A0K2U804</accession>
<sequence length="57" mass="6353">MCKSAKQNSVSVKNFIQKLKTDKIPIEIMDTYGNHEVEVLVACDCGAMVYIAISKVF</sequence>
<dbReference type="EMBL" id="HACA01016475">
    <property type="protein sequence ID" value="CDW33836.1"/>
    <property type="molecule type" value="Transcribed_RNA"/>
</dbReference>